<dbReference type="EMBL" id="CAMXCT020000429">
    <property type="protein sequence ID" value="CAL1132057.1"/>
    <property type="molecule type" value="Genomic_DNA"/>
</dbReference>
<proteinExistence type="predicted"/>
<dbReference type="OrthoDB" id="431111at2759"/>
<evidence type="ECO:0000313" key="2">
    <source>
        <dbReference type="EMBL" id="CAI3978682.1"/>
    </source>
</evidence>
<feature type="region of interest" description="Disordered" evidence="1">
    <location>
        <begin position="238"/>
        <end position="300"/>
    </location>
</feature>
<feature type="region of interest" description="Disordered" evidence="1">
    <location>
        <begin position="1"/>
        <end position="89"/>
    </location>
</feature>
<protein>
    <submittedName>
        <fullName evidence="2">Uncharacterized protein</fullName>
    </submittedName>
</protein>
<dbReference type="Proteomes" id="UP001152797">
    <property type="component" value="Unassembled WGS sequence"/>
</dbReference>
<feature type="compositionally biased region" description="Basic and acidic residues" evidence="1">
    <location>
        <begin position="35"/>
        <end position="51"/>
    </location>
</feature>
<feature type="compositionally biased region" description="Basic and acidic residues" evidence="1">
    <location>
        <begin position="105"/>
        <end position="123"/>
    </location>
</feature>
<evidence type="ECO:0000256" key="1">
    <source>
        <dbReference type="SAM" id="MobiDB-lite"/>
    </source>
</evidence>
<name>A0A9P1FLQ7_9DINO</name>
<accession>A0A9P1FLQ7</accession>
<reference evidence="3" key="2">
    <citation type="submission" date="2024-04" db="EMBL/GenBank/DDBJ databases">
        <authorList>
            <person name="Chen Y."/>
            <person name="Shah S."/>
            <person name="Dougan E. K."/>
            <person name="Thang M."/>
            <person name="Chan C."/>
        </authorList>
    </citation>
    <scope>NUCLEOTIDE SEQUENCE [LARGE SCALE GENOMIC DNA]</scope>
</reference>
<dbReference type="AlphaFoldDB" id="A0A9P1FLQ7"/>
<reference evidence="2" key="1">
    <citation type="submission" date="2022-10" db="EMBL/GenBank/DDBJ databases">
        <authorList>
            <person name="Chen Y."/>
            <person name="Dougan E. K."/>
            <person name="Chan C."/>
            <person name="Rhodes N."/>
            <person name="Thang M."/>
        </authorList>
    </citation>
    <scope>NUCLEOTIDE SEQUENCE</scope>
</reference>
<sequence length="300" mass="32922">MAMRGGPFLDTGKDARPPTRKMSASSLEDFSSSRALEDAPETRRPRLKRADTWAAAPRAKPTVPKLQLPGLPGTGRPRPKTATEASEKDTAKLLEEVQAMQAALKQEEDQVSRLREALSEKDTNASSSDNKEAGTLAPKAKKKGGILPSWMRNIIDKANQLMKPAATEFFPDKPYSQQRFVVETVESPGTGAGGAGGQIRRTSFVRRNSFRASSSGRLTKSRTIGNLESLDHSVSQASLLSDAKERRRNSSVPAHMAHMARVQNSMDSEDPRTSRTGDSSPKDTGRRTRKTRRHSEVRPF</sequence>
<feature type="region of interest" description="Disordered" evidence="1">
    <location>
        <begin position="186"/>
        <end position="218"/>
    </location>
</feature>
<feature type="compositionally biased region" description="Basic and acidic residues" evidence="1">
    <location>
        <begin position="269"/>
        <end position="286"/>
    </location>
</feature>
<keyword evidence="4" id="KW-1185">Reference proteome</keyword>
<dbReference type="EMBL" id="CAMXCT010000429">
    <property type="protein sequence ID" value="CAI3978682.1"/>
    <property type="molecule type" value="Genomic_DNA"/>
</dbReference>
<feature type="compositionally biased region" description="Polar residues" evidence="1">
    <location>
        <begin position="22"/>
        <end position="34"/>
    </location>
</feature>
<organism evidence="2">
    <name type="scientific">Cladocopium goreaui</name>
    <dbReference type="NCBI Taxonomy" id="2562237"/>
    <lineage>
        <taxon>Eukaryota</taxon>
        <taxon>Sar</taxon>
        <taxon>Alveolata</taxon>
        <taxon>Dinophyceae</taxon>
        <taxon>Suessiales</taxon>
        <taxon>Symbiodiniaceae</taxon>
        <taxon>Cladocopium</taxon>
    </lineage>
</organism>
<comment type="caution">
    <text evidence="2">The sequence shown here is derived from an EMBL/GenBank/DDBJ whole genome shotgun (WGS) entry which is preliminary data.</text>
</comment>
<dbReference type="EMBL" id="CAMXCT030000429">
    <property type="protein sequence ID" value="CAL4765994.1"/>
    <property type="molecule type" value="Genomic_DNA"/>
</dbReference>
<gene>
    <name evidence="2" type="ORF">C1SCF055_LOCUS6700</name>
</gene>
<evidence type="ECO:0000313" key="3">
    <source>
        <dbReference type="EMBL" id="CAL1132057.1"/>
    </source>
</evidence>
<evidence type="ECO:0000313" key="4">
    <source>
        <dbReference type="Proteomes" id="UP001152797"/>
    </source>
</evidence>
<feature type="region of interest" description="Disordered" evidence="1">
    <location>
        <begin position="103"/>
        <end position="144"/>
    </location>
</feature>